<proteinExistence type="predicted"/>
<feature type="transmembrane region" description="Helical" evidence="1">
    <location>
        <begin position="6"/>
        <end position="26"/>
    </location>
</feature>
<feature type="transmembrane region" description="Helical" evidence="1">
    <location>
        <begin position="66"/>
        <end position="84"/>
    </location>
</feature>
<dbReference type="InterPro" id="IPR007360">
    <property type="entry name" value="SirB"/>
</dbReference>
<keyword evidence="3" id="KW-1185">Reference proteome</keyword>
<dbReference type="RefSeq" id="WP_157892560.1">
    <property type="nucleotide sequence ID" value="NZ_JBHRTS010000001.1"/>
</dbReference>
<dbReference type="PANTHER" id="PTHR39594:SF1">
    <property type="entry name" value="PROTEIN YCHQ"/>
    <property type="match status" value="1"/>
</dbReference>
<comment type="caution">
    <text evidence="2">The sequence shown here is derived from an EMBL/GenBank/DDBJ whole genome shotgun (WGS) entry which is preliminary data.</text>
</comment>
<sequence>MYPIVKQIHVWLVLISITLFQFRYWYFKFRAQPVGQVVRILPHAVDTLLLITGVSLAVLALLNPLVATWLGFKLIALLVYIMAGTLAMKKSGSTQWVSYLLATLAVLYMLWTAIHKTAWPW</sequence>
<dbReference type="PIRSF" id="PIRSF005610">
    <property type="entry name" value="SirB"/>
    <property type="match status" value="1"/>
</dbReference>
<keyword evidence="1" id="KW-0812">Transmembrane</keyword>
<keyword evidence="1" id="KW-0472">Membrane</keyword>
<feature type="transmembrane region" description="Helical" evidence="1">
    <location>
        <begin position="38"/>
        <end position="60"/>
    </location>
</feature>
<keyword evidence="1" id="KW-1133">Transmembrane helix</keyword>
<evidence type="ECO:0000313" key="3">
    <source>
        <dbReference type="Proteomes" id="UP001595533"/>
    </source>
</evidence>
<name>A0ABV7J3Q2_9GAMM</name>
<evidence type="ECO:0000313" key="2">
    <source>
        <dbReference type="EMBL" id="MFC3192785.1"/>
    </source>
</evidence>
<reference evidence="3" key="1">
    <citation type="journal article" date="2019" name="Int. J. Syst. Evol. Microbiol.">
        <title>The Global Catalogue of Microorganisms (GCM) 10K type strain sequencing project: providing services to taxonomists for standard genome sequencing and annotation.</title>
        <authorList>
            <consortium name="The Broad Institute Genomics Platform"/>
            <consortium name="The Broad Institute Genome Sequencing Center for Infectious Disease"/>
            <person name="Wu L."/>
            <person name="Ma J."/>
        </authorList>
    </citation>
    <scope>NUCLEOTIDE SEQUENCE [LARGE SCALE GENOMIC DNA]</scope>
    <source>
        <strain evidence="3">KCTC 42953</strain>
    </source>
</reference>
<gene>
    <name evidence="2" type="ORF">ACFODZ_00900</name>
</gene>
<organism evidence="2 3">
    <name type="scientific">Marinicella sediminis</name>
    <dbReference type="NCBI Taxonomy" id="1792834"/>
    <lineage>
        <taxon>Bacteria</taxon>
        <taxon>Pseudomonadati</taxon>
        <taxon>Pseudomonadota</taxon>
        <taxon>Gammaproteobacteria</taxon>
        <taxon>Lysobacterales</taxon>
        <taxon>Marinicellaceae</taxon>
        <taxon>Marinicella</taxon>
    </lineage>
</organism>
<dbReference type="EMBL" id="JBHRTS010000001">
    <property type="protein sequence ID" value="MFC3192785.1"/>
    <property type="molecule type" value="Genomic_DNA"/>
</dbReference>
<feature type="transmembrane region" description="Helical" evidence="1">
    <location>
        <begin position="96"/>
        <end position="114"/>
    </location>
</feature>
<evidence type="ECO:0000256" key="1">
    <source>
        <dbReference type="SAM" id="Phobius"/>
    </source>
</evidence>
<dbReference type="Proteomes" id="UP001595533">
    <property type="component" value="Unassembled WGS sequence"/>
</dbReference>
<dbReference type="PANTHER" id="PTHR39594">
    <property type="entry name" value="PROTEIN YCHQ"/>
    <property type="match status" value="1"/>
</dbReference>
<accession>A0ABV7J3Q2</accession>
<protein>
    <submittedName>
        <fullName evidence="2">SirB2 family protein</fullName>
    </submittedName>
</protein>
<dbReference type="Pfam" id="PF04247">
    <property type="entry name" value="SirB"/>
    <property type="match status" value="1"/>
</dbReference>